<dbReference type="PROSITE" id="PS51918">
    <property type="entry name" value="RADICAL_SAM"/>
    <property type="match status" value="1"/>
</dbReference>
<evidence type="ECO:0000313" key="12">
    <source>
        <dbReference type="EMBL" id="SDG75319.1"/>
    </source>
</evidence>
<evidence type="ECO:0000256" key="6">
    <source>
        <dbReference type="ARBA" id="ARBA00022723"/>
    </source>
</evidence>
<dbReference type="GO" id="GO:0044689">
    <property type="term" value="F:7,8-didemethyl-8-hydroxy-5-deazariboflavin synthase activity"/>
    <property type="evidence" value="ECO:0007669"/>
    <property type="project" value="UniProtKB-EC"/>
</dbReference>
<dbReference type="PANTHER" id="PTHR43076">
    <property type="entry name" value="FO SYNTHASE (COFH)"/>
    <property type="match status" value="1"/>
</dbReference>
<dbReference type="GO" id="GO:0046872">
    <property type="term" value="F:metal ion binding"/>
    <property type="evidence" value="ECO:0007669"/>
    <property type="project" value="UniProtKB-KW"/>
</dbReference>
<dbReference type="InterPro" id="IPR007197">
    <property type="entry name" value="rSAM"/>
</dbReference>
<dbReference type="GO" id="GO:0051539">
    <property type="term" value="F:4 iron, 4 sulfur cluster binding"/>
    <property type="evidence" value="ECO:0007669"/>
    <property type="project" value="UniProtKB-KW"/>
</dbReference>
<evidence type="ECO:0000256" key="4">
    <source>
        <dbReference type="ARBA" id="ARBA00022485"/>
    </source>
</evidence>
<dbReference type="HAMAP" id="MF_01611">
    <property type="entry name" value="FO_synth_sub1"/>
    <property type="match status" value="1"/>
</dbReference>
<dbReference type="InterPro" id="IPR006638">
    <property type="entry name" value="Elp3/MiaA/NifB-like_rSAM"/>
</dbReference>
<dbReference type="Pfam" id="PF04055">
    <property type="entry name" value="Radical_SAM"/>
    <property type="match status" value="1"/>
</dbReference>
<dbReference type="SUPFAM" id="SSF102114">
    <property type="entry name" value="Radical SAM enzymes"/>
    <property type="match status" value="1"/>
</dbReference>
<evidence type="ECO:0000256" key="8">
    <source>
        <dbReference type="ARBA" id="ARBA00023014"/>
    </source>
</evidence>
<evidence type="ECO:0000256" key="3">
    <source>
        <dbReference type="ARBA" id="ARBA00012126"/>
    </source>
</evidence>
<dbReference type="SFLD" id="SFLDG01388">
    <property type="entry name" value="7_8-didemethyl-8-hydroxy-5-dea"/>
    <property type="match status" value="1"/>
</dbReference>
<feature type="domain" description="Radical SAM core" evidence="11">
    <location>
        <begin position="38"/>
        <end position="283"/>
    </location>
</feature>
<organism evidence="12 13">
    <name type="scientific">Vibrio xiamenensis</name>
    <dbReference type="NCBI Taxonomy" id="861298"/>
    <lineage>
        <taxon>Bacteria</taxon>
        <taxon>Pseudomonadati</taxon>
        <taxon>Pseudomonadota</taxon>
        <taxon>Gammaproteobacteria</taxon>
        <taxon>Vibrionales</taxon>
        <taxon>Vibrionaceae</taxon>
        <taxon>Vibrio</taxon>
    </lineage>
</organism>
<dbReference type="SMART" id="SM00729">
    <property type="entry name" value="Elp3"/>
    <property type="match status" value="1"/>
</dbReference>
<comment type="cofactor">
    <cofactor evidence="1">
        <name>[4Fe-4S] cluster</name>
        <dbReference type="ChEBI" id="CHEBI:49883"/>
    </cofactor>
</comment>
<comment type="pathway">
    <text evidence="2">Cofactor biosynthesis; coenzyme F0 biosynthesis.</text>
</comment>
<dbReference type="Proteomes" id="UP000198854">
    <property type="component" value="Unassembled WGS sequence"/>
</dbReference>
<accession>A0A1G7WTR5</accession>
<evidence type="ECO:0000256" key="7">
    <source>
        <dbReference type="ARBA" id="ARBA00023004"/>
    </source>
</evidence>
<reference evidence="12 13" key="1">
    <citation type="submission" date="2016-10" db="EMBL/GenBank/DDBJ databases">
        <authorList>
            <person name="de Groot N.N."/>
        </authorList>
    </citation>
    <scope>NUCLEOTIDE SEQUENCE [LARGE SCALE GENOMIC DNA]</scope>
    <source>
        <strain evidence="12 13">CGMCC 1.10228</strain>
    </source>
</reference>
<keyword evidence="13" id="KW-1185">Reference proteome</keyword>
<dbReference type="STRING" id="861298.SAMN04488136_102165"/>
<sequence length="386" mass="43125">MTMLTRQQAYQLPMTPHQHAELYEKARSVRNEHWGDTITYSRKVFIPLTNMCRDSCRYCTFVKTPQSGQAHLMTPQEVLTTALQGQQMGCKEALFSLGERPEKRYVLAREQLKAQGYHSTLDYLHDMAQLVLDNSLLVPHINAGALSYDELKALRPVAGSMGMMLESLTDKLMQRGEAHHGCPDKTPKRRLATLKAAGQLNIPFTTGLLIGIGESWQSRIDSLFAINELHLQYGHIQEVIIQNFRAKSGTAMANSSEPSLEDMMLTLVAARLILDPSISLQAPPNLEQAHQNYLDAGINDWGGISPLTRDFINPERAWPQISTLAQGCENAGFTLKERLTVYPAYLRNEARYLAPSIAARLRPMTRNGLAAEQCHIGGHSELASCR</sequence>
<keyword evidence="5" id="KW-0949">S-adenosyl-L-methionine</keyword>
<keyword evidence="7" id="KW-0408">Iron</keyword>
<dbReference type="CDD" id="cd01335">
    <property type="entry name" value="Radical_SAM"/>
    <property type="match status" value="1"/>
</dbReference>
<comment type="catalytic activity">
    <reaction evidence="10">
        <text>5-amino-5-(4-hydroxybenzyl)-6-(D-ribitylimino)-5,6-dihydrouracil + S-adenosyl-L-methionine = 7,8-didemethyl-8-hydroxy-5-deazariboflavin + 5'-deoxyadenosine + L-methionine + NH4(+) + H(+)</text>
        <dbReference type="Rhea" id="RHEA:55204"/>
        <dbReference type="ChEBI" id="CHEBI:15378"/>
        <dbReference type="ChEBI" id="CHEBI:17319"/>
        <dbReference type="ChEBI" id="CHEBI:28938"/>
        <dbReference type="ChEBI" id="CHEBI:57844"/>
        <dbReference type="ChEBI" id="CHEBI:59789"/>
        <dbReference type="ChEBI" id="CHEBI:59904"/>
        <dbReference type="ChEBI" id="CHEBI:85936"/>
        <dbReference type="EC" id="4.3.1.32"/>
    </reaction>
</comment>
<evidence type="ECO:0000256" key="2">
    <source>
        <dbReference type="ARBA" id="ARBA00004712"/>
    </source>
</evidence>
<dbReference type="InterPro" id="IPR058240">
    <property type="entry name" value="rSAM_sf"/>
</dbReference>
<dbReference type="SFLD" id="SFLDS00029">
    <property type="entry name" value="Radical_SAM"/>
    <property type="match status" value="1"/>
</dbReference>
<name>A0A1G7WTR5_9VIBR</name>
<proteinExistence type="inferred from homology"/>
<dbReference type="SFLD" id="SFLDF00294">
    <property type="entry name" value="7_8-didemethyl-8-hydroxy-5-dea"/>
    <property type="match status" value="1"/>
</dbReference>
<evidence type="ECO:0000256" key="10">
    <source>
        <dbReference type="ARBA" id="ARBA00048974"/>
    </source>
</evidence>
<dbReference type="EMBL" id="FNDD01000002">
    <property type="protein sequence ID" value="SDG75319.1"/>
    <property type="molecule type" value="Genomic_DNA"/>
</dbReference>
<dbReference type="InterPro" id="IPR034405">
    <property type="entry name" value="F420"/>
</dbReference>
<keyword evidence="6" id="KW-0479">Metal-binding</keyword>
<dbReference type="RefSeq" id="WP_218121977.1">
    <property type="nucleotide sequence ID" value="NZ_FNDD01000002.1"/>
</dbReference>
<dbReference type="AlphaFoldDB" id="A0A1G7WTR5"/>
<keyword evidence="9" id="KW-0456">Lyase</keyword>
<dbReference type="PANTHER" id="PTHR43076:SF15">
    <property type="entry name" value="7,8-DIDEMETHYL-8-HYDROXY-5-DEAZARIBOFLAVIN SYNTHASE"/>
    <property type="match status" value="1"/>
</dbReference>
<dbReference type="EC" id="4.3.1.32" evidence="3"/>
<dbReference type="NCBIfam" id="NF004884">
    <property type="entry name" value="PRK06245.1"/>
    <property type="match status" value="1"/>
</dbReference>
<dbReference type="GO" id="GO:0016765">
    <property type="term" value="F:transferase activity, transferring alkyl or aryl (other than methyl) groups"/>
    <property type="evidence" value="ECO:0007669"/>
    <property type="project" value="InterPro"/>
</dbReference>
<dbReference type="InterPro" id="IPR013785">
    <property type="entry name" value="Aldolase_TIM"/>
</dbReference>
<evidence type="ECO:0000256" key="5">
    <source>
        <dbReference type="ARBA" id="ARBA00022691"/>
    </source>
</evidence>
<dbReference type="Gene3D" id="3.20.20.70">
    <property type="entry name" value="Aldolase class I"/>
    <property type="match status" value="1"/>
</dbReference>
<evidence type="ECO:0000313" key="13">
    <source>
        <dbReference type="Proteomes" id="UP000198854"/>
    </source>
</evidence>
<evidence type="ECO:0000256" key="9">
    <source>
        <dbReference type="ARBA" id="ARBA00023239"/>
    </source>
</evidence>
<dbReference type="SFLD" id="SFLDG01064">
    <property type="entry name" value="F420__menaquinone_cofactor_bio"/>
    <property type="match status" value="1"/>
</dbReference>
<keyword evidence="4" id="KW-0004">4Fe-4S</keyword>
<gene>
    <name evidence="12" type="ORF">SAMN04488136_102165</name>
</gene>
<evidence type="ECO:0000256" key="1">
    <source>
        <dbReference type="ARBA" id="ARBA00001966"/>
    </source>
</evidence>
<dbReference type="NCBIfam" id="TIGR03550">
    <property type="entry name" value="F420_cofG"/>
    <property type="match status" value="1"/>
</dbReference>
<evidence type="ECO:0000259" key="11">
    <source>
        <dbReference type="PROSITE" id="PS51918"/>
    </source>
</evidence>
<keyword evidence="8" id="KW-0411">Iron-sulfur</keyword>
<protein>
    <recommendedName>
        <fullName evidence="3">7,8-didemethyl-8-hydroxy-5-deazariboflavin synthase</fullName>
        <ecNumber evidence="3">4.3.1.32</ecNumber>
    </recommendedName>
</protein>
<dbReference type="InterPro" id="IPR019939">
    <property type="entry name" value="CofG_family"/>
</dbReference>
<dbReference type="UniPathway" id="UPA00072"/>